<reference evidence="1" key="1">
    <citation type="submission" date="2015-04" db="UniProtKB">
        <authorList>
            <consortium name="EnsemblPlants"/>
        </authorList>
    </citation>
    <scope>IDENTIFICATION</scope>
    <source>
        <strain evidence="1">SL10</strain>
    </source>
</reference>
<accession>A0A0E0IBW8</accession>
<dbReference type="Gramene" id="ONIVA08G15850.1">
    <property type="protein sequence ID" value="ONIVA08G15850.1"/>
    <property type="gene ID" value="ONIVA08G15850"/>
</dbReference>
<keyword evidence="2" id="KW-1185">Reference proteome</keyword>
<protein>
    <submittedName>
        <fullName evidence="1">Uncharacterized protein</fullName>
    </submittedName>
</protein>
<sequence>MLYGFISYYSVPLHDILVSIPYWTALKAEKNKTKRGRSTALAIFPKDCCNGLILCVYKNYTRDESDYVVYNPATQRWIILPKIDRVNPVSTVRFSFDPALL</sequence>
<name>A0A0E0IBW8_ORYNI</name>
<evidence type="ECO:0000313" key="1">
    <source>
        <dbReference type="EnsemblPlants" id="ONIVA08G15850.1"/>
    </source>
</evidence>
<proteinExistence type="predicted"/>
<organism evidence="1">
    <name type="scientific">Oryza nivara</name>
    <name type="common">Indian wild rice</name>
    <name type="synonym">Oryza sativa f. spontanea</name>
    <dbReference type="NCBI Taxonomy" id="4536"/>
    <lineage>
        <taxon>Eukaryota</taxon>
        <taxon>Viridiplantae</taxon>
        <taxon>Streptophyta</taxon>
        <taxon>Embryophyta</taxon>
        <taxon>Tracheophyta</taxon>
        <taxon>Spermatophyta</taxon>
        <taxon>Magnoliopsida</taxon>
        <taxon>Liliopsida</taxon>
        <taxon>Poales</taxon>
        <taxon>Poaceae</taxon>
        <taxon>BOP clade</taxon>
        <taxon>Oryzoideae</taxon>
        <taxon>Oryzeae</taxon>
        <taxon>Oryzinae</taxon>
        <taxon>Oryza</taxon>
    </lineage>
</organism>
<dbReference type="Proteomes" id="UP000006591">
    <property type="component" value="Chromosome 8"/>
</dbReference>
<reference evidence="1" key="2">
    <citation type="submission" date="2018-04" db="EMBL/GenBank/DDBJ databases">
        <title>OnivRS2 (Oryza nivara Reference Sequence Version 2).</title>
        <authorList>
            <person name="Zhang J."/>
            <person name="Kudrna D."/>
            <person name="Lee S."/>
            <person name="Talag J."/>
            <person name="Rajasekar S."/>
            <person name="Welchert J."/>
            <person name="Hsing Y.-I."/>
            <person name="Wing R.A."/>
        </authorList>
    </citation>
    <scope>NUCLEOTIDE SEQUENCE [LARGE SCALE GENOMIC DNA]</scope>
    <source>
        <strain evidence="1">SL10</strain>
    </source>
</reference>
<dbReference type="AlphaFoldDB" id="A0A0E0IBW8"/>
<dbReference type="HOGENOM" id="CLU_2296256_0_0_1"/>
<evidence type="ECO:0000313" key="2">
    <source>
        <dbReference type="Proteomes" id="UP000006591"/>
    </source>
</evidence>
<dbReference type="STRING" id="4536.A0A0E0IBW8"/>
<dbReference type="EnsemblPlants" id="ONIVA08G15850.1">
    <property type="protein sequence ID" value="ONIVA08G15850.1"/>
    <property type="gene ID" value="ONIVA08G15850"/>
</dbReference>